<comment type="subcellular location">
    <subcellularLocation>
        <location evidence="2">Membrane</location>
    </subcellularLocation>
</comment>
<dbReference type="GO" id="GO:0016020">
    <property type="term" value="C:membrane"/>
    <property type="evidence" value="ECO:0007669"/>
    <property type="project" value="UniProtKB-SubCell"/>
</dbReference>
<keyword evidence="8" id="KW-1133">Transmembrane helix</keyword>
<dbReference type="GO" id="GO:0020037">
    <property type="term" value="F:heme binding"/>
    <property type="evidence" value="ECO:0007669"/>
    <property type="project" value="InterPro"/>
</dbReference>
<dbReference type="GO" id="GO:0004497">
    <property type="term" value="F:monooxygenase activity"/>
    <property type="evidence" value="ECO:0007669"/>
    <property type="project" value="UniProtKB-KW"/>
</dbReference>
<dbReference type="Gene3D" id="1.10.630.10">
    <property type="entry name" value="Cytochrome P450"/>
    <property type="match status" value="1"/>
</dbReference>
<keyword evidence="10 13" id="KW-0408">Iron</keyword>
<dbReference type="AlphaFoldDB" id="A0A0D7B2V9"/>
<evidence type="ECO:0000256" key="2">
    <source>
        <dbReference type="ARBA" id="ARBA00004370"/>
    </source>
</evidence>
<keyword evidence="7 13" id="KW-0479">Metal-binding</keyword>
<dbReference type="InterPro" id="IPR036396">
    <property type="entry name" value="Cyt_P450_sf"/>
</dbReference>
<evidence type="ECO:0000256" key="9">
    <source>
        <dbReference type="ARBA" id="ARBA00023002"/>
    </source>
</evidence>
<dbReference type="SUPFAM" id="SSF48264">
    <property type="entry name" value="Cytochrome P450"/>
    <property type="match status" value="1"/>
</dbReference>
<keyword evidence="5 13" id="KW-0349">Heme</keyword>
<evidence type="ECO:0000256" key="1">
    <source>
        <dbReference type="ARBA" id="ARBA00001971"/>
    </source>
</evidence>
<reference evidence="15 16" key="1">
    <citation type="journal article" date="2015" name="Fungal Genet. Biol.">
        <title>Evolution of novel wood decay mechanisms in Agaricales revealed by the genome sequences of Fistulina hepatica and Cylindrobasidium torrendii.</title>
        <authorList>
            <person name="Floudas D."/>
            <person name="Held B.W."/>
            <person name="Riley R."/>
            <person name="Nagy L.G."/>
            <person name="Koehler G."/>
            <person name="Ransdell A.S."/>
            <person name="Younus H."/>
            <person name="Chow J."/>
            <person name="Chiniquy J."/>
            <person name="Lipzen A."/>
            <person name="Tritt A."/>
            <person name="Sun H."/>
            <person name="Haridas S."/>
            <person name="LaButti K."/>
            <person name="Ohm R.A."/>
            <person name="Kues U."/>
            <person name="Blanchette R.A."/>
            <person name="Grigoriev I.V."/>
            <person name="Minto R.E."/>
            <person name="Hibbett D.S."/>
        </authorList>
    </citation>
    <scope>NUCLEOTIDE SEQUENCE [LARGE SCALE GENOMIC DNA]</scope>
    <source>
        <strain evidence="15 16">FP15055 ss-10</strain>
    </source>
</reference>
<dbReference type="Pfam" id="PF00067">
    <property type="entry name" value="p450"/>
    <property type="match status" value="1"/>
</dbReference>
<evidence type="ECO:0000256" key="11">
    <source>
        <dbReference type="ARBA" id="ARBA00023033"/>
    </source>
</evidence>
<evidence type="ECO:0000256" key="6">
    <source>
        <dbReference type="ARBA" id="ARBA00022692"/>
    </source>
</evidence>
<gene>
    <name evidence="15" type="ORF">CYLTODRAFT_381639</name>
</gene>
<dbReference type="Proteomes" id="UP000054007">
    <property type="component" value="Unassembled WGS sequence"/>
</dbReference>
<evidence type="ECO:0000256" key="12">
    <source>
        <dbReference type="ARBA" id="ARBA00023136"/>
    </source>
</evidence>
<dbReference type="InterPro" id="IPR050121">
    <property type="entry name" value="Cytochrome_P450_monoxygenase"/>
</dbReference>
<protein>
    <submittedName>
        <fullName evidence="15">Cytochrome P450</fullName>
    </submittedName>
</protein>
<dbReference type="GO" id="GO:0016705">
    <property type="term" value="F:oxidoreductase activity, acting on paired donors, with incorporation or reduction of molecular oxygen"/>
    <property type="evidence" value="ECO:0007669"/>
    <property type="project" value="InterPro"/>
</dbReference>
<dbReference type="InterPro" id="IPR001128">
    <property type="entry name" value="Cyt_P450"/>
</dbReference>
<keyword evidence="11 14" id="KW-0503">Monooxygenase</keyword>
<sequence>MQLLQQTAPGELERQWVEEYGTVTRISSFAGQPAFLVSDPRALQYVMNEKVDKFPKGKDIDVFGMALIGQGLTVVSGQAHLRQRRILTPAFSTSMTRAWAELFQDHGEKMVGKIKTQIEEDSSIDILKWTTKLALDALGLSLFRHHFGAIDGADVPITREIQNALHVAATETGIFDLMVAMLAIHLPKSAAKWLAQAPTAASRALNKYRRFSYKFAAEVMKAALNNPKNEQKDDVVGLLTSSSHAVDKEQRLQMDEVLAQMSTFLLAGQETTASSQAVLAYMIATHPADQQRLRAEVQAMYAKKPLNEPLAPADYDKLPFLNAVIKENLRLYTTVHTMTRQVVANEIIPVAYPVTLEDGSKTSTIPVKKGDRLLLSLQTYNRLPSVWGEDAAEWNPNRFLDGRPIDSNIGLFGNVMTFSSGVRGCLGWKFAIIELQVTTALLVKNFELSAIPTERMKLLTSNFFLIPGVEGKEEEGSQVRLRCKTID</sequence>
<dbReference type="PANTHER" id="PTHR24305">
    <property type="entry name" value="CYTOCHROME P450"/>
    <property type="match status" value="1"/>
</dbReference>
<dbReference type="PANTHER" id="PTHR24305:SF166">
    <property type="entry name" value="CYTOCHROME P450 12A4, MITOCHONDRIAL-RELATED"/>
    <property type="match status" value="1"/>
</dbReference>
<evidence type="ECO:0000256" key="4">
    <source>
        <dbReference type="ARBA" id="ARBA00010617"/>
    </source>
</evidence>
<dbReference type="STRING" id="1314674.A0A0D7B2V9"/>
<dbReference type="GO" id="GO:0005506">
    <property type="term" value="F:iron ion binding"/>
    <property type="evidence" value="ECO:0007669"/>
    <property type="project" value="InterPro"/>
</dbReference>
<name>A0A0D7B2V9_9AGAR</name>
<feature type="binding site" description="axial binding residue" evidence="13">
    <location>
        <position position="425"/>
    </location>
    <ligand>
        <name>heme</name>
        <dbReference type="ChEBI" id="CHEBI:30413"/>
    </ligand>
    <ligandPart>
        <name>Fe</name>
        <dbReference type="ChEBI" id="CHEBI:18248"/>
    </ligandPart>
</feature>
<organism evidence="15 16">
    <name type="scientific">Cylindrobasidium torrendii FP15055 ss-10</name>
    <dbReference type="NCBI Taxonomy" id="1314674"/>
    <lineage>
        <taxon>Eukaryota</taxon>
        <taxon>Fungi</taxon>
        <taxon>Dikarya</taxon>
        <taxon>Basidiomycota</taxon>
        <taxon>Agaricomycotina</taxon>
        <taxon>Agaricomycetes</taxon>
        <taxon>Agaricomycetidae</taxon>
        <taxon>Agaricales</taxon>
        <taxon>Marasmiineae</taxon>
        <taxon>Physalacriaceae</taxon>
        <taxon>Cylindrobasidium</taxon>
    </lineage>
</organism>
<keyword evidence="6" id="KW-0812">Transmembrane</keyword>
<evidence type="ECO:0000256" key="13">
    <source>
        <dbReference type="PIRSR" id="PIRSR602403-1"/>
    </source>
</evidence>
<keyword evidence="16" id="KW-1185">Reference proteome</keyword>
<evidence type="ECO:0000256" key="5">
    <source>
        <dbReference type="ARBA" id="ARBA00022617"/>
    </source>
</evidence>
<evidence type="ECO:0000313" key="15">
    <source>
        <dbReference type="EMBL" id="KIY63861.1"/>
    </source>
</evidence>
<dbReference type="PRINTS" id="PR00385">
    <property type="entry name" value="P450"/>
</dbReference>
<proteinExistence type="inferred from homology"/>
<comment type="cofactor">
    <cofactor evidence="1 13">
        <name>heme</name>
        <dbReference type="ChEBI" id="CHEBI:30413"/>
    </cofactor>
</comment>
<dbReference type="PRINTS" id="PR00465">
    <property type="entry name" value="EP450IV"/>
</dbReference>
<dbReference type="PROSITE" id="PS00086">
    <property type="entry name" value="CYTOCHROME_P450"/>
    <property type="match status" value="1"/>
</dbReference>
<dbReference type="OrthoDB" id="1470350at2759"/>
<keyword evidence="12" id="KW-0472">Membrane</keyword>
<comment type="similarity">
    <text evidence="4 14">Belongs to the cytochrome P450 family.</text>
</comment>
<evidence type="ECO:0000256" key="14">
    <source>
        <dbReference type="RuleBase" id="RU000461"/>
    </source>
</evidence>
<evidence type="ECO:0000313" key="16">
    <source>
        <dbReference type="Proteomes" id="UP000054007"/>
    </source>
</evidence>
<keyword evidence="9 14" id="KW-0560">Oxidoreductase</keyword>
<evidence type="ECO:0000256" key="7">
    <source>
        <dbReference type="ARBA" id="ARBA00022723"/>
    </source>
</evidence>
<dbReference type="EMBL" id="KN880668">
    <property type="protein sequence ID" value="KIY63861.1"/>
    <property type="molecule type" value="Genomic_DNA"/>
</dbReference>
<dbReference type="InterPro" id="IPR017972">
    <property type="entry name" value="Cyt_P450_CS"/>
</dbReference>
<accession>A0A0D7B2V9</accession>
<evidence type="ECO:0000256" key="8">
    <source>
        <dbReference type="ARBA" id="ARBA00022989"/>
    </source>
</evidence>
<evidence type="ECO:0000256" key="10">
    <source>
        <dbReference type="ARBA" id="ARBA00023004"/>
    </source>
</evidence>
<comment type="pathway">
    <text evidence="3">Secondary metabolite biosynthesis; terpenoid biosynthesis.</text>
</comment>
<dbReference type="InterPro" id="IPR002403">
    <property type="entry name" value="Cyt_P450_E_grp-IV"/>
</dbReference>
<evidence type="ECO:0000256" key="3">
    <source>
        <dbReference type="ARBA" id="ARBA00004721"/>
    </source>
</evidence>